<organism evidence="2 3">
    <name type="scientific">Leifsonia virtsii</name>
    <dbReference type="NCBI Taxonomy" id="3035915"/>
    <lineage>
        <taxon>Bacteria</taxon>
        <taxon>Bacillati</taxon>
        <taxon>Actinomycetota</taxon>
        <taxon>Actinomycetes</taxon>
        <taxon>Micrococcales</taxon>
        <taxon>Microbacteriaceae</taxon>
        <taxon>Leifsonia</taxon>
    </lineage>
</organism>
<dbReference type="Gene3D" id="3.40.50.360">
    <property type="match status" value="1"/>
</dbReference>
<dbReference type="SUPFAM" id="SSF52218">
    <property type="entry name" value="Flavoproteins"/>
    <property type="match status" value="1"/>
</dbReference>
<evidence type="ECO:0000259" key="1">
    <source>
        <dbReference type="Pfam" id="PF03358"/>
    </source>
</evidence>
<dbReference type="RefSeq" id="WP_301215576.1">
    <property type="nucleotide sequence ID" value="NZ_JAROCB010000001.1"/>
</dbReference>
<evidence type="ECO:0000313" key="3">
    <source>
        <dbReference type="Proteomes" id="UP001174210"/>
    </source>
</evidence>
<dbReference type="InterPro" id="IPR005025">
    <property type="entry name" value="FMN_Rdtase-like_dom"/>
</dbReference>
<dbReference type="InterPro" id="IPR029039">
    <property type="entry name" value="Flavoprotein-like_sf"/>
</dbReference>
<dbReference type="Proteomes" id="UP001174210">
    <property type="component" value="Unassembled WGS sequence"/>
</dbReference>
<accession>A0ABT8ITC3</accession>
<gene>
    <name evidence="2" type="ORF">P5G59_02315</name>
</gene>
<feature type="domain" description="NADPH-dependent FMN reductase-like" evidence="1">
    <location>
        <begin position="26"/>
        <end position="92"/>
    </location>
</feature>
<dbReference type="EMBL" id="JAROCB010000001">
    <property type="protein sequence ID" value="MDN4595963.1"/>
    <property type="molecule type" value="Genomic_DNA"/>
</dbReference>
<reference evidence="2" key="1">
    <citation type="submission" date="2023-03" db="EMBL/GenBank/DDBJ databases">
        <title>MT1 and MT2 Draft Genomes of Novel Species.</title>
        <authorList>
            <person name="Venkateswaran K."/>
        </authorList>
    </citation>
    <scope>NUCLEOTIDE SEQUENCE</scope>
    <source>
        <strain evidence="2">F6_8S_P_1A</strain>
    </source>
</reference>
<keyword evidence="3" id="KW-1185">Reference proteome</keyword>
<evidence type="ECO:0000313" key="2">
    <source>
        <dbReference type="EMBL" id="MDN4595963.1"/>
    </source>
</evidence>
<protein>
    <submittedName>
        <fullName evidence="2">NAD(P)H-dependent oxidoreductase</fullName>
    </submittedName>
</protein>
<proteinExistence type="predicted"/>
<dbReference type="Pfam" id="PF03358">
    <property type="entry name" value="FMN_red"/>
    <property type="match status" value="1"/>
</dbReference>
<name>A0ABT8ITC3_9MICO</name>
<sequence length="156" mass="17375">MEGSRHVARRPFGIHLVVSTSLDTESRNALLEADSIVMAMPIYNWGAGSSAKNFIELTGATGEKGRRAAWFDKVITFLCAGGLPHSYMAYSQIAASMMLDFKCVVNPYMVYASDRDLSLEHGFSDSLRSRLAKTVAVHAELRDLLAHRTYRSDWEI</sequence>
<comment type="caution">
    <text evidence="2">The sequence shown here is derived from an EMBL/GenBank/DDBJ whole genome shotgun (WGS) entry which is preliminary data.</text>
</comment>